<dbReference type="KEGG" id="xdi:EZH22_26685"/>
<gene>
    <name evidence="2" type="ORF">EZH22_26685</name>
</gene>
<evidence type="ECO:0008006" key="4">
    <source>
        <dbReference type="Google" id="ProtNLM"/>
    </source>
</evidence>
<dbReference type="RefSeq" id="WP_203193393.1">
    <property type="nucleotide sequence ID" value="NZ_CP063362.1"/>
</dbReference>
<reference evidence="2 3" key="1">
    <citation type="submission" date="2020-10" db="EMBL/GenBank/DDBJ databases">
        <title>Degradation of 1,4-Dioxane by Xanthobacter sp. YN2, via a Novel Group-2 Soluble Di-Iron Monooxygenase.</title>
        <authorList>
            <person name="Ma F."/>
            <person name="Wang Y."/>
            <person name="Yang J."/>
            <person name="Guo H."/>
            <person name="Su D."/>
            <person name="Yu L."/>
        </authorList>
    </citation>
    <scope>NUCLEOTIDE SEQUENCE [LARGE SCALE GENOMIC DNA]</scope>
    <source>
        <strain evidence="2 3">YN2</strain>
    </source>
</reference>
<evidence type="ECO:0000313" key="3">
    <source>
        <dbReference type="Proteomes" id="UP000596427"/>
    </source>
</evidence>
<keyword evidence="3" id="KW-1185">Reference proteome</keyword>
<dbReference type="EMBL" id="CP063362">
    <property type="protein sequence ID" value="QRG06486.1"/>
    <property type="molecule type" value="Genomic_DNA"/>
</dbReference>
<evidence type="ECO:0000256" key="1">
    <source>
        <dbReference type="SAM" id="SignalP"/>
    </source>
</evidence>
<accession>A0A974PNB7</accession>
<organism evidence="2 3">
    <name type="scientific">Xanthobacter dioxanivorans</name>
    <dbReference type="NCBI Taxonomy" id="2528964"/>
    <lineage>
        <taxon>Bacteria</taxon>
        <taxon>Pseudomonadati</taxon>
        <taxon>Pseudomonadota</taxon>
        <taxon>Alphaproteobacteria</taxon>
        <taxon>Hyphomicrobiales</taxon>
        <taxon>Xanthobacteraceae</taxon>
        <taxon>Xanthobacter</taxon>
    </lineage>
</organism>
<sequence>MPGFRAVFLCAALLAALAGAGWIIPAFAAESVVGTWATPGRCGRPLSTVIVYPMGFSGEDFSCDFTAVSRAGNTVRWRGACSFDAADPEKTAVTVRLAKGMLSYRMNKDGWNGPLQRCPE</sequence>
<dbReference type="AlphaFoldDB" id="A0A974PNB7"/>
<name>A0A974PNB7_9HYPH</name>
<dbReference type="Proteomes" id="UP000596427">
    <property type="component" value="Chromosome"/>
</dbReference>
<proteinExistence type="predicted"/>
<protein>
    <recommendedName>
        <fullName evidence="4">DUF3617 family protein</fullName>
    </recommendedName>
</protein>
<feature type="chain" id="PRO_5037686521" description="DUF3617 family protein" evidence="1">
    <location>
        <begin position="29"/>
        <end position="120"/>
    </location>
</feature>
<feature type="signal peptide" evidence="1">
    <location>
        <begin position="1"/>
        <end position="28"/>
    </location>
</feature>
<keyword evidence="1" id="KW-0732">Signal</keyword>
<evidence type="ECO:0000313" key="2">
    <source>
        <dbReference type="EMBL" id="QRG06486.1"/>
    </source>
</evidence>